<reference evidence="6 7" key="1">
    <citation type="submission" date="2024-06" db="EMBL/GenBank/DDBJ databases">
        <title>The draft genome of Grus japonensis, version 3.</title>
        <authorList>
            <person name="Nabeshima K."/>
            <person name="Suzuki S."/>
            <person name="Onuma M."/>
        </authorList>
    </citation>
    <scope>NUCLEOTIDE SEQUENCE [LARGE SCALE GENOMIC DNA]</scope>
    <source>
        <strain evidence="6 7">451A</strain>
    </source>
</reference>
<proteinExistence type="inferred from homology"/>
<protein>
    <recommendedName>
        <fullName evidence="2">Endosome-associated-trafficking regulator 1</fullName>
    </recommendedName>
</protein>
<feature type="compositionally biased region" description="Acidic residues" evidence="5">
    <location>
        <begin position="20"/>
        <end position="34"/>
    </location>
</feature>
<evidence type="ECO:0000313" key="6">
    <source>
        <dbReference type="EMBL" id="GAB0176792.1"/>
    </source>
</evidence>
<dbReference type="EMBL" id="BAAFJT010000001">
    <property type="protein sequence ID" value="GAB0176792.1"/>
    <property type="molecule type" value="Genomic_DNA"/>
</dbReference>
<dbReference type="InterPro" id="IPR026757">
    <property type="entry name" value="ENTR1"/>
</dbReference>
<evidence type="ECO:0000256" key="3">
    <source>
        <dbReference type="ARBA" id="ARBA00023054"/>
    </source>
</evidence>
<accession>A0ABC9VVT8</accession>
<gene>
    <name evidence="6" type="ORF">GRJ2_000144400</name>
</gene>
<evidence type="ECO:0000256" key="5">
    <source>
        <dbReference type="SAM" id="MobiDB-lite"/>
    </source>
</evidence>
<evidence type="ECO:0000256" key="1">
    <source>
        <dbReference type="ARBA" id="ARBA00007791"/>
    </source>
</evidence>
<organism evidence="6 7">
    <name type="scientific">Grus japonensis</name>
    <name type="common">Japanese crane</name>
    <name type="synonym">Red-crowned crane</name>
    <dbReference type="NCBI Taxonomy" id="30415"/>
    <lineage>
        <taxon>Eukaryota</taxon>
        <taxon>Metazoa</taxon>
        <taxon>Chordata</taxon>
        <taxon>Craniata</taxon>
        <taxon>Vertebrata</taxon>
        <taxon>Euteleostomi</taxon>
        <taxon>Archelosauria</taxon>
        <taxon>Archosauria</taxon>
        <taxon>Dinosauria</taxon>
        <taxon>Saurischia</taxon>
        <taxon>Theropoda</taxon>
        <taxon>Coelurosauria</taxon>
        <taxon>Aves</taxon>
        <taxon>Neognathae</taxon>
        <taxon>Neoaves</taxon>
        <taxon>Gruiformes</taxon>
        <taxon>Gruidae</taxon>
        <taxon>Grus</taxon>
    </lineage>
</organism>
<comment type="similarity">
    <text evidence="1">Belongs to the ENTR1 family.</text>
</comment>
<dbReference type="AlphaFoldDB" id="A0ABC9VVT8"/>
<name>A0ABC9VVT8_GRUJA</name>
<keyword evidence="3 4" id="KW-0175">Coiled coil</keyword>
<evidence type="ECO:0000256" key="4">
    <source>
        <dbReference type="SAM" id="Coils"/>
    </source>
</evidence>
<sequence length="372" mass="42018">MSWLLGISGTMERVCPESQGLEDDDDDDDNDDEFSYPCQSTRPPPQCKSHDSSGDSQVEDLGEPVPFSLNPRHSYMVKDDGVKNRIYAKRVTKHALELEEEAQEFQEPCYKDTEMPGSLSEDEDHSWTCHLPVHQRSHVLRTASMAPCGSYDSFQCSAGKHLGMDAFAPWAHASDPYLGYPERTKGAEPHMLHKESIGDRELPSLHLTHDTLREENAMLRRVVRSMQSSLESQASTVQRLERQLKASLAKEEREAQELQSFVQRTEWSLQLMTQRALEAESNVEKLKQEIFILQGELESSKVENENLRAGQMTDLGAVKHNINFALQNLHKIITGANWSIRQLVSGAESLHFVAEVLQSTGKISEVEAEKEL</sequence>
<comment type="caution">
    <text evidence="6">The sequence shown here is derived from an EMBL/GenBank/DDBJ whole genome shotgun (WGS) entry which is preliminary data.</text>
</comment>
<keyword evidence="7" id="KW-1185">Reference proteome</keyword>
<feature type="region of interest" description="Disordered" evidence="5">
    <location>
        <begin position="1"/>
        <end position="72"/>
    </location>
</feature>
<evidence type="ECO:0000313" key="7">
    <source>
        <dbReference type="Proteomes" id="UP001623348"/>
    </source>
</evidence>
<dbReference type="PANTHER" id="PTHR31259">
    <property type="entry name" value="ENDOSOME-ASSOCIATED TRAFFICKING REGULATOR 1"/>
    <property type="match status" value="1"/>
</dbReference>
<evidence type="ECO:0000256" key="2">
    <source>
        <dbReference type="ARBA" id="ARBA00016007"/>
    </source>
</evidence>
<dbReference type="Proteomes" id="UP001623348">
    <property type="component" value="Unassembled WGS sequence"/>
</dbReference>
<dbReference type="PANTHER" id="PTHR31259:SF3">
    <property type="entry name" value="ENDOSOME-ASSOCIATED-TRAFFICKING REGULATOR 1"/>
    <property type="match status" value="1"/>
</dbReference>
<feature type="coiled-coil region" evidence="4">
    <location>
        <begin position="223"/>
        <end position="303"/>
    </location>
</feature>